<dbReference type="OrthoDB" id="5877028at2759"/>
<evidence type="ECO:0000256" key="3">
    <source>
        <dbReference type="SAM" id="Coils"/>
    </source>
</evidence>
<evidence type="ECO:0000313" key="4">
    <source>
        <dbReference type="EMBL" id="CAB3407506.1"/>
    </source>
</evidence>
<organism evidence="4 5">
    <name type="scientific">Caenorhabditis bovis</name>
    <dbReference type="NCBI Taxonomy" id="2654633"/>
    <lineage>
        <taxon>Eukaryota</taxon>
        <taxon>Metazoa</taxon>
        <taxon>Ecdysozoa</taxon>
        <taxon>Nematoda</taxon>
        <taxon>Chromadorea</taxon>
        <taxon>Rhabditida</taxon>
        <taxon>Rhabditina</taxon>
        <taxon>Rhabditomorpha</taxon>
        <taxon>Rhabditoidea</taxon>
        <taxon>Rhabditidae</taxon>
        <taxon>Peloderinae</taxon>
        <taxon>Caenorhabditis</taxon>
    </lineage>
</organism>
<dbReference type="AlphaFoldDB" id="A0A8S1F5U2"/>
<dbReference type="EMBL" id="CADEPM010000006">
    <property type="protein sequence ID" value="CAB3407506.1"/>
    <property type="molecule type" value="Genomic_DNA"/>
</dbReference>
<dbReference type="GO" id="GO:0007059">
    <property type="term" value="P:chromosome segregation"/>
    <property type="evidence" value="ECO:0007669"/>
    <property type="project" value="TreeGrafter"/>
</dbReference>
<comment type="caution">
    <text evidence="4">The sequence shown here is derived from an EMBL/GenBank/DDBJ whole genome shotgun (WGS) entry which is preliminary data.</text>
</comment>
<dbReference type="PANTHER" id="PTHR10921">
    <property type="entry name" value="NUCLEAR DISTRIBUTION PROTEIN NUDE HOMOLOG 1"/>
    <property type="match status" value="1"/>
</dbReference>
<dbReference type="GO" id="GO:0008017">
    <property type="term" value="F:microtubule binding"/>
    <property type="evidence" value="ECO:0007669"/>
    <property type="project" value="InterPro"/>
</dbReference>
<evidence type="ECO:0000256" key="2">
    <source>
        <dbReference type="ARBA" id="ARBA00023054"/>
    </source>
</evidence>
<dbReference type="GO" id="GO:0000132">
    <property type="term" value="P:establishment of mitotic spindle orientation"/>
    <property type="evidence" value="ECO:0007669"/>
    <property type="project" value="TreeGrafter"/>
</dbReference>
<dbReference type="Proteomes" id="UP000494206">
    <property type="component" value="Unassembled WGS sequence"/>
</dbReference>
<comment type="similarity">
    <text evidence="1">Belongs to the nudE family.</text>
</comment>
<dbReference type="GO" id="GO:0047496">
    <property type="term" value="P:vesicle transport along microtubule"/>
    <property type="evidence" value="ECO:0007669"/>
    <property type="project" value="TreeGrafter"/>
</dbReference>
<dbReference type="GO" id="GO:0000776">
    <property type="term" value="C:kinetochore"/>
    <property type="evidence" value="ECO:0007669"/>
    <property type="project" value="TreeGrafter"/>
</dbReference>
<accession>A0A8S1F5U2</accession>
<dbReference type="GO" id="GO:0016477">
    <property type="term" value="P:cell migration"/>
    <property type="evidence" value="ECO:0007669"/>
    <property type="project" value="TreeGrafter"/>
</dbReference>
<name>A0A8S1F5U2_9PELO</name>
<protein>
    <submittedName>
        <fullName evidence="4">Uncharacterized protein</fullName>
    </submittedName>
</protein>
<dbReference type="GO" id="GO:0005813">
    <property type="term" value="C:centrosome"/>
    <property type="evidence" value="ECO:0007669"/>
    <property type="project" value="TreeGrafter"/>
</dbReference>
<dbReference type="Gene3D" id="6.10.250.1080">
    <property type="match status" value="1"/>
</dbReference>
<reference evidence="4 5" key="1">
    <citation type="submission" date="2020-04" db="EMBL/GenBank/DDBJ databases">
        <authorList>
            <person name="Laetsch R D."/>
            <person name="Stevens L."/>
            <person name="Kumar S."/>
            <person name="Blaxter L. M."/>
        </authorList>
    </citation>
    <scope>NUCLEOTIDE SEQUENCE [LARGE SCALE GENOMIC DNA]</scope>
</reference>
<sequence>MDLSDEQIRALPHNELIAQFLQMKEEFIDYQTSSSEIEKMLDAEVDDLKNRLKRAETRLQQATTECERNKARHEEARAQSAQLEEQLRRENATLREKCEQQRETIRKLEQKNDKLEMSERNKEFMTMDLGGKLDSAIEKIAILESQLYERQLAAEEMHRLREERTERPRLVVEPLREVKNELMVAGTSKSQGPSTEVDDVTMEDVEDKKQQQSHANDICMEEAMTRMDECRIGTTSNDKKSRFQDRRASSASGCVNRILKDVMSKVERLETLLSTIRVSQPSTKPIIAS</sequence>
<dbReference type="GO" id="GO:0005871">
    <property type="term" value="C:kinesin complex"/>
    <property type="evidence" value="ECO:0007669"/>
    <property type="project" value="TreeGrafter"/>
</dbReference>
<dbReference type="GO" id="GO:0051642">
    <property type="term" value="P:centrosome localization"/>
    <property type="evidence" value="ECO:0007669"/>
    <property type="project" value="TreeGrafter"/>
</dbReference>
<gene>
    <name evidence="4" type="ORF">CBOVIS_LOCUS9426</name>
</gene>
<keyword evidence="2 3" id="KW-0175">Coiled coil</keyword>
<dbReference type="PANTHER" id="PTHR10921:SF1">
    <property type="entry name" value="NUCLEAR DISTRIBUTION PROTEIN NUDE HOMOLOG"/>
    <property type="match status" value="1"/>
</dbReference>
<feature type="coiled-coil region" evidence="3">
    <location>
        <begin position="38"/>
        <end position="163"/>
    </location>
</feature>
<proteinExistence type="inferred from homology"/>
<evidence type="ECO:0000313" key="5">
    <source>
        <dbReference type="Proteomes" id="UP000494206"/>
    </source>
</evidence>
<evidence type="ECO:0000256" key="1">
    <source>
        <dbReference type="ARBA" id="ARBA00007429"/>
    </source>
</evidence>
<keyword evidence="5" id="KW-1185">Reference proteome</keyword>
<dbReference type="GO" id="GO:0007020">
    <property type="term" value="P:microtubule nucleation"/>
    <property type="evidence" value="ECO:0007669"/>
    <property type="project" value="TreeGrafter"/>
</dbReference>
<dbReference type="GO" id="GO:0007100">
    <property type="term" value="P:mitotic centrosome separation"/>
    <property type="evidence" value="ECO:0007669"/>
    <property type="project" value="TreeGrafter"/>
</dbReference>
<dbReference type="InterPro" id="IPR033494">
    <property type="entry name" value="NUDE"/>
</dbReference>